<protein>
    <recommendedName>
        <fullName evidence="3">Fumarylacetoacetase-like C-terminal domain-containing protein</fullName>
    </recommendedName>
</protein>
<evidence type="ECO:0000313" key="5">
    <source>
        <dbReference type="Proteomes" id="UP000244855"/>
    </source>
</evidence>
<dbReference type="PANTHER" id="PTHR11820">
    <property type="entry name" value="ACYLPYRUVASE"/>
    <property type="match status" value="1"/>
</dbReference>
<evidence type="ECO:0000256" key="2">
    <source>
        <dbReference type="ARBA" id="ARBA00022723"/>
    </source>
</evidence>
<dbReference type="Proteomes" id="UP000244855">
    <property type="component" value="Unassembled WGS sequence"/>
</dbReference>
<dbReference type="InterPro" id="IPR036663">
    <property type="entry name" value="Fumarylacetoacetase_C_sf"/>
</dbReference>
<dbReference type="STRING" id="97972.A0A2V1DY78"/>
<dbReference type="Gene3D" id="3.90.850.10">
    <property type="entry name" value="Fumarylacetoacetase-like, C-terminal domain"/>
    <property type="match status" value="1"/>
</dbReference>
<proteinExistence type="inferred from homology"/>
<dbReference type="EMBL" id="KZ805336">
    <property type="protein sequence ID" value="PVI02986.1"/>
    <property type="molecule type" value="Genomic_DNA"/>
</dbReference>
<reference evidence="4 5" key="1">
    <citation type="journal article" date="2018" name="Sci. Rep.">
        <title>Comparative genomics provides insights into the lifestyle and reveals functional heterogeneity of dark septate endophytic fungi.</title>
        <authorList>
            <person name="Knapp D.G."/>
            <person name="Nemeth J.B."/>
            <person name="Barry K."/>
            <person name="Hainaut M."/>
            <person name="Henrissat B."/>
            <person name="Johnson J."/>
            <person name="Kuo A."/>
            <person name="Lim J.H.P."/>
            <person name="Lipzen A."/>
            <person name="Nolan M."/>
            <person name="Ohm R.A."/>
            <person name="Tamas L."/>
            <person name="Grigoriev I.V."/>
            <person name="Spatafora J.W."/>
            <person name="Nagy L.G."/>
            <person name="Kovacs G.M."/>
        </authorList>
    </citation>
    <scope>NUCLEOTIDE SEQUENCE [LARGE SCALE GENOMIC DNA]</scope>
    <source>
        <strain evidence="4 5">DSE2036</strain>
    </source>
</reference>
<dbReference type="GO" id="GO:0050163">
    <property type="term" value="F:oxaloacetate tautomerase activity"/>
    <property type="evidence" value="ECO:0007669"/>
    <property type="project" value="UniProtKB-ARBA"/>
</dbReference>
<dbReference type="SUPFAM" id="SSF56529">
    <property type="entry name" value="FAH"/>
    <property type="match status" value="1"/>
</dbReference>
<gene>
    <name evidence="4" type="ORF">DM02DRAFT_699298</name>
</gene>
<accession>A0A2V1DY78</accession>
<evidence type="ECO:0000256" key="1">
    <source>
        <dbReference type="ARBA" id="ARBA00010211"/>
    </source>
</evidence>
<dbReference type="FunFam" id="3.90.850.10:FF:000002">
    <property type="entry name" value="2-hydroxyhepta-2,4-diene-1,7-dioate isomerase"/>
    <property type="match status" value="1"/>
</dbReference>
<dbReference type="Pfam" id="PF01557">
    <property type="entry name" value="FAA_hydrolase"/>
    <property type="match status" value="1"/>
</dbReference>
<name>A0A2V1DY78_9PLEO</name>
<keyword evidence="2" id="KW-0479">Metal-binding</keyword>
<feature type="domain" description="Fumarylacetoacetase-like C-terminal" evidence="3">
    <location>
        <begin position="83"/>
        <end position="296"/>
    </location>
</feature>
<dbReference type="GO" id="GO:0046872">
    <property type="term" value="F:metal ion binding"/>
    <property type="evidence" value="ECO:0007669"/>
    <property type="project" value="UniProtKB-KW"/>
</dbReference>
<dbReference type="OrthoDB" id="411064at2759"/>
<keyword evidence="5" id="KW-1185">Reference proteome</keyword>
<dbReference type="GO" id="GO:0006107">
    <property type="term" value="P:oxaloacetate metabolic process"/>
    <property type="evidence" value="ECO:0007669"/>
    <property type="project" value="UniProtKB-ARBA"/>
</dbReference>
<evidence type="ECO:0000259" key="3">
    <source>
        <dbReference type="Pfam" id="PF01557"/>
    </source>
</evidence>
<dbReference type="AlphaFoldDB" id="A0A2V1DY78"/>
<dbReference type="PANTHER" id="PTHR11820:SF100">
    <property type="entry name" value="FUMARYLACETOACETATE HYDROLASE FAMILY PROTEIN (AFU_ORTHOLOGUE AFUA_4G01490)"/>
    <property type="match status" value="1"/>
</dbReference>
<comment type="similarity">
    <text evidence="1">Belongs to the FAH family.</text>
</comment>
<evidence type="ECO:0000313" key="4">
    <source>
        <dbReference type="EMBL" id="PVI02986.1"/>
    </source>
</evidence>
<sequence length="299" mass="33422">MAEASLNIQPTWKRLIRFRGEDGLEVYGEPQIDKAEELLIRLEDKTLLAEVYRGNSIFEVERTGKIAKVTELLHLLESKDVPTIRCIGLNYRAHIAEAGRKPPPYPSLFIKHNNSVAGWDEDIPVPKVAQNEQCDYEGELSIVIGQSGKNIPKEDAISYVAGYVTSNDVSSRKWQRELEFAGNVPQWCFSKGFDKYAPLGPMITSPLVVGSANNLWLKTWVNGEERQSTNTSDLLFDVPTIISFLSQGTTLERGTVIMTGTPSGVGLPKVGEQRWLRDGDIVEVAIEHCGQTRNKFVYI</sequence>
<dbReference type="InterPro" id="IPR011234">
    <property type="entry name" value="Fumarylacetoacetase-like_C"/>
</dbReference>
<organism evidence="4 5">
    <name type="scientific">Periconia macrospinosa</name>
    <dbReference type="NCBI Taxonomy" id="97972"/>
    <lineage>
        <taxon>Eukaryota</taxon>
        <taxon>Fungi</taxon>
        <taxon>Dikarya</taxon>
        <taxon>Ascomycota</taxon>
        <taxon>Pezizomycotina</taxon>
        <taxon>Dothideomycetes</taxon>
        <taxon>Pleosporomycetidae</taxon>
        <taxon>Pleosporales</taxon>
        <taxon>Massarineae</taxon>
        <taxon>Periconiaceae</taxon>
        <taxon>Periconia</taxon>
    </lineage>
</organism>